<comment type="caution">
    <text evidence="1">The sequence shown here is derived from an EMBL/GenBank/DDBJ whole genome shotgun (WGS) entry which is preliminary data.</text>
</comment>
<sequence length="208" mass="22809">MGLVMQGRLVRHESSLFMSWQALVVPGRHLLVPRNCVVLKLGPVIRRSRGCVPLCRTVRYLPEWTSFVLMVGGQWGVPRYPVVVTPSFLVQGSLVIERISLDEPERRIVPAWYVGIIVLGPGWHPVVSGTSLVRAGTAPVLLWDLAVERSWWGEPVCRPVPAGGVRIVVLGPGWHLVVSGKRLIRTEANPVILRGRAVVGAGVGEPMC</sequence>
<keyword evidence="2" id="KW-1185">Reference proteome</keyword>
<name>A0A1W0AV03_9NOCA</name>
<reference evidence="1 2" key="1">
    <citation type="journal article" date="2016" name="Antonie Van Leeuwenhoek">
        <title>Nocardia donostiensis sp. nov., isolated from human respiratory specimens.</title>
        <authorList>
            <person name="Ercibengoa M."/>
            <person name="Bell M."/>
            <person name="Marimon J.M."/>
            <person name="Humrighouse B."/>
            <person name="Klenk H.P."/>
            <person name="Potter G."/>
            <person name="Perez-Trallero E."/>
        </authorList>
    </citation>
    <scope>NUCLEOTIDE SEQUENCE [LARGE SCALE GENOMIC DNA]</scope>
    <source>
        <strain evidence="1 2">X1655</strain>
    </source>
</reference>
<organism evidence="1 2">
    <name type="scientific">Nocardia donostiensis</name>
    <dbReference type="NCBI Taxonomy" id="1538463"/>
    <lineage>
        <taxon>Bacteria</taxon>
        <taxon>Bacillati</taxon>
        <taxon>Actinomycetota</taxon>
        <taxon>Actinomycetes</taxon>
        <taxon>Mycobacteriales</taxon>
        <taxon>Nocardiaceae</taxon>
        <taxon>Nocardia</taxon>
    </lineage>
</organism>
<protein>
    <submittedName>
        <fullName evidence="1">Uncharacterized protein</fullName>
    </submittedName>
</protein>
<gene>
    <name evidence="1" type="ORF">B0T46_09005</name>
</gene>
<dbReference type="AlphaFoldDB" id="A0A1W0AV03"/>
<accession>A0A1W0AV03</accession>
<proteinExistence type="predicted"/>
<dbReference type="EMBL" id="MUMY01000006">
    <property type="protein sequence ID" value="ONM49062.1"/>
    <property type="molecule type" value="Genomic_DNA"/>
</dbReference>
<dbReference type="Proteomes" id="UP000188836">
    <property type="component" value="Unassembled WGS sequence"/>
</dbReference>
<evidence type="ECO:0000313" key="1">
    <source>
        <dbReference type="EMBL" id="ONM49062.1"/>
    </source>
</evidence>
<evidence type="ECO:0000313" key="2">
    <source>
        <dbReference type="Proteomes" id="UP000188836"/>
    </source>
</evidence>